<evidence type="ECO:0000313" key="2">
    <source>
        <dbReference type="Proteomes" id="UP000828390"/>
    </source>
</evidence>
<organism evidence="1 2">
    <name type="scientific">Dreissena polymorpha</name>
    <name type="common">Zebra mussel</name>
    <name type="synonym">Mytilus polymorpha</name>
    <dbReference type="NCBI Taxonomy" id="45954"/>
    <lineage>
        <taxon>Eukaryota</taxon>
        <taxon>Metazoa</taxon>
        <taxon>Spiralia</taxon>
        <taxon>Lophotrochozoa</taxon>
        <taxon>Mollusca</taxon>
        <taxon>Bivalvia</taxon>
        <taxon>Autobranchia</taxon>
        <taxon>Heteroconchia</taxon>
        <taxon>Euheterodonta</taxon>
        <taxon>Imparidentia</taxon>
        <taxon>Neoheterodontei</taxon>
        <taxon>Myida</taxon>
        <taxon>Dreissenoidea</taxon>
        <taxon>Dreissenidae</taxon>
        <taxon>Dreissena</taxon>
    </lineage>
</organism>
<dbReference type="AlphaFoldDB" id="A0A9D4FSQ1"/>
<keyword evidence="2" id="KW-1185">Reference proteome</keyword>
<comment type="caution">
    <text evidence="1">The sequence shown here is derived from an EMBL/GenBank/DDBJ whole genome shotgun (WGS) entry which is preliminary data.</text>
</comment>
<dbReference type="Proteomes" id="UP000828390">
    <property type="component" value="Unassembled WGS sequence"/>
</dbReference>
<reference evidence="1" key="2">
    <citation type="submission" date="2020-11" db="EMBL/GenBank/DDBJ databases">
        <authorList>
            <person name="McCartney M.A."/>
            <person name="Auch B."/>
            <person name="Kono T."/>
            <person name="Mallez S."/>
            <person name="Becker A."/>
            <person name="Gohl D.M."/>
            <person name="Silverstein K.A.T."/>
            <person name="Koren S."/>
            <person name="Bechman K.B."/>
            <person name="Herman A."/>
            <person name="Abrahante J.E."/>
            <person name="Garbe J."/>
        </authorList>
    </citation>
    <scope>NUCLEOTIDE SEQUENCE</scope>
    <source>
        <strain evidence="1">Duluth1</strain>
        <tissue evidence="1">Whole animal</tissue>
    </source>
</reference>
<dbReference type="EMBL" id="JAIWYP010000007">
    <property type="protein sequence ID" value="KAH3801840.1"/>
    <property type="molecule type" value="Genomic_DNA"/>
</dbReference>
<sequence length="149" mass="17036">MMAVLACTELPDDIFTKCADKVSNTGQTASENITHLTKTEYVLPEVSKMEDSYIPNKAHTMPEKCSAKAALSSTKAKQTRYCSVCNVEVIRRSLTRHFTTLKHRIALLQNIVDTEKDDMVKDKNNEQKRNEGILMRVKQWPWIVEIHIV</sequence>
<gene>
    <name evidence="1" type="ORF">DPMN_155502</name>
</gene>
<accession>A0A9D4FSQ1</accession>
<reference evidence="1" key="1">
    <citation type="journal article" date="2019" name="bioRxiv">
        <title>The Genome of the Zebra Mussel, Dreissena polymorpha: A Resource for Invasive Species Research.</title>
        <authorList>
            <person name="McCartney M.A."/>
            <person name="Auch B."/>
            <person name="Kono T."/>
            <person name="Mallez S."/>
            <person name="Zhang Y."/>
            <person name="Obille A."/>
            <person name="Becker A."/>
            <person name="Abrahante J.E."/>
            <person name="Garbe J."/>
            <person name="Badalamenti J.P."/>
            <person name="Herman A."/>
            <person name="Mangelson H."/>
            <person name="Liachko I."/>
            <person name="Sullivan S."/>
            <person name="Sone E.D."/>
            <person name="Koren S."/>
            <person name="Silverstein K.A.T."/>
            <person name="Beckman K.B."/>
            <person name="Gohl D.M."/>
        </authorList>
    </citation>
    <scope>NUCLEOTIDE SEQUENCE</scope>
    <source>
        <strain evidence="1">Duluth1</strain>
        <tissue evidence="1">Whole animal</tissue>
    </source>
</reference>
<name>A0A9D4FSQ1_DREPO</name>
<evidence type="ECO:0000313" key="1">
    <source>
        <dbReference type="EMBL" id="KAH3801840.1"/>
    </source>
</evidence>
<proteinExistence type="predicted"/>
<protein>
    <submittedName>
        <fullName evidence="1">Uncharacterized protein</fullName>
    </submittedName>
</protein>